<reference evidence="1" key="1">
    <citation type="submission" date="2020-08" db="EMBL/GenBank/DDBJ databases">
        <title>Multicomponent nature underlies the extraordinary mechanical properties of spider dragline silk.</title>
        <authorList>
            <person name="Kono N."/>
            <person name="Nakamura H."/>
            <person name="Mori M."/>
            <person name="Yoshida Y."/>
            <person name="Ohtoshi R."/>
            <person name="Malay A.D."/>
            <person name="Moran D.A.P."/>
            <person name="Tomita M."/>
            <person name="Numata K."/>
            <person name="Arakawa K."/>
        </authorList>
    </citation>
    <scope>NUCLEOTIDE SEQUENCE</scope>
</reference>
<keyword evidence="2" id="KW-1185">Reference proteome</keyword>
<dbReference type="OrthoDB" id="10588261at2759"/>
<proteinExistence type="predicted"/>
<gene>
    <name evidence="1" type="ORF">NPIL_525981</name>
</gene>
<sequence>MCTTLVARTTSNWSSISLQHLHVTRSNALRIRIFKVCNIGLLYPILYKSHRKKSMMECQIILTAIESDHLVQSTYPETFHPEIDEHLATGEVMFHPAGI</sequence>
<evidence type="ECO:0000313" key="1">
    <source>
        <dbReference type="EMBL" id="GFT92472.1"/>
    </source>
</evidence>
<accession>A0A8X6U8M0</accession>
<name>A0A8X6U8M0_NEPPI</name>
<dbReference type="EMBL" id="BMAW01121092">
    <property type="protein sequence ID" value="GFT92472.1"/>
    <property type="molecule type" value="Genomic_DNA"/>
</dbReference>
<comment type="caution">
    <text evidence="1">The sequence shown here is derived from an EMBL/GenBank/DDBJ whole genome shotgun (WGS) entry which is preliminary data.</text>
</comment>
<organism evidence="1 2">
    <name type="scientific">Nephila pilipes</name>
    <name type="common">Giant wood spider</name>
    <name type="synonym">Nephila maculata</name>
    <dbReference type="NCBI Taxonomy" id="299642"/>
    <lineage>
        <taxon>Eukaryota</taxon>
        <taxon>Metazoa</taxon>
        <taxon>Ecdysozoa</taxon>
        <taxon>Arthropoda</taxon>
        <taxon>Chelicerata</taxon>
        <taxon>Arachnida</taxon>
        <taxon>Araneae</taxon>
        <taxon>Araneomorphae</taxon>
        <taxon>Entelegynae</taxon>
        <taxon>Araneoidea</taxon>
        <taxon>Nephilidae</taxon>
        <taxon>Nephila</taxon>
    </lineage>
</organism>
<protein>
    <submittedName>
        <fullName evidence="1">Uncharacterized protein</fullName>
    </submittedName>
</protein>
<evidence type="ECO:0000313" key="2">
    <source>
        <dbReference type="Proteomes" id="UP000887013"/>
    </source>
</evidence>
<dbReference type="Proteomes" id="UP000887013">
    <property type="component" value="Unassembled WGS sequence"/>
</dbReference>
<dbReference type="AlphaFoldDB" id="A0A8X6U8M0"/>